<keyword evidence="1" id="KW-1133">Transmembrane helix</keyword>
<keyword evidence="1" id="KW-0472">Membrane</keyword>
<feature type="transmembrane region" description="Helical" evidence="1">
    <location>
        <begin position="20"/>
        <end position="41"/>
    </location>
</feature>
<comment type="caution">
    <text evidence="2">The sequence shown here is derived from an EMBL/GenBank/DDBJ whole genome shotgun (WGS) entry which is preliminary data.</text>
</comment>
<evidence type="ECO:0000313" key="2">
    <source>
        <dbReference type="EMBL" id="KAJ3107269.1"/>
    </source>
</evidence>
<feature type="non-terminal residue" evidence="2">
    <location>
        <position position="1"/>
    </location>
</feature>
<reference evidence="2" key="1">
    <citation type="submission" date="2020-05" db="EMBL/GenBank/DDBJ databases">
        <title>Phylogenomic resolution of chytrid fungi.</title>
        <authorList>
            <person name="Stajich J.E."/>
            <person name="Amses K."/>
            <person name="Simmons R."/>
            <person name="Seto K."/>
            <person name="Myers J."/>
            <person name="Bonds A."/>
            <person name="Quandt C.A."/>
            <person name="Barry K."/>
            <person name="Liu P."/>
            <person name="Grigoriev I."/>
            <person name="Longcore J.E."/>
            <person name="James T.Y."/>
        </authorList>
    </citation>
    <scope>NUCLEOTIDE SEQUENCE</scope>
    <source>
        <strain evidence="2">JEL0513</strain>
    </source>
</reference>
<accession>A0AAD5SW02</accession>
<keyword evidence="3" id="KW-1185">Reference proteome</keyword>
<dbReference type="AlphaFoldDB" id="A0AAD5SW02"/>
<protein>
    <submittedName>
        <fullName evidence="2">Uncharacterized protein</fullName>
    </submittedName>
</protein>
<sequence length="69" mass="7895">HIKMAEWSHRCVVYASDMAYSSMQLTGMVSFFTIAGACVLARENCELNYSSKKFGKYRKAFRGLAQEFQ</sequence>
<evidence type="ECO:0000256" key="1">
    <source>
        <dbReference type="SAM" id="Phobius"/>
    </source>
</evidence>
<organism evidence="2 3">
    <name type="scientific">Physocladia obscura</name>
    <dbReference type="NCBI Taxonomy" id="109957"/>
    <lineage>
        <taxon>Eukaryota</taxon>
        <taxon>Fungi</taxon>
        <taxon>Fungi incertae sedis</taxon>
        <taxon>Chytridiomycota</taxon>
        <taxon>Chytridiomycota incertae sedis</taxon>
        <taxon>Chytridiomycetes</taxon>
        <taxon>Chytridiales</taxon>
        <taxon>Chytriomycetaceae</taxon>
        <taxon>Physocladia</taxon>
    </lineage>
</organism>
<gene>
    <name evidence="2" type="ORF">HK100_003611</name>
</gene>
<dbReference type="Proteomes" id="UP001211907">
    <property type="component" value="Unassembled WGS sequence"/>
</dbReference>
<proteinExistence type="predicted"/>
<evidence type="ECO:0000313" key="3">
    <source>
        <dbReference type="Proteomes" id="UP001211907"/>
    </source>
</evidence>
<keyword evidence="1" id="KW-0812">Transmembrane</keyword>
<name>A0AAD5SW02_9FUNG</name>
<dbReference type="EMBL" id="JADGJH010001915">
    <property type="protein sequence ID" value="KAJ3107269.1"/>
    <property type="molecule type" value="Genomic_DNA"/>
</dbReference>